<dbReference type="Proteomes" id="UP000294927">
    <property type="component" value="Unassembled WGS sequence"/>
</dbReference>
<gene>
    <name evidence="1" type="ORF">CLV71_104115</name>
</gene>
<dbReference type="EMBL" id="SOCP01000004">
    <property type="protein sequence ID" value="TDV53647.1"/>
    <property type="molecule type" value="Genomic_DNA"/>
</dbReference>
<comment type="caution">
    <text evidence="1">The sequence shown here is derived from an EMBL/GenBank/DDBJ whole genome shotgun (WGS) entry which is preliminary data.</text>
</comment>
<proteinExistence type="predicted"/>
<reference evidence="1 2" key="1">
    <citation type="submission" date="2019-03" db="EMBL/GenBank/DDBJ databases">
        <title>Genomic Encyclopedia of Archaeal and Bacterial Type Strains, Phase II (KMG-II): from individual species to whole genera.</title>
        <authorList>
            <person name="Goeker M."/>
        </authorList>
    </citation>
    <scope>NUCLEOTIDE SEQUENCE [LARGE SCALE GENOMIC DNA]</scope>
    <source>
        <strain evidence="1 2">DSM 45499</strain>
    </source>
</reference>
<accession>A0A4R7VWP5</accession>
<evidence type="ECO:0000313" key="2">
    <source>
        <dbReference type="Proteomes" id="UP000294927"/>
    </source>
</evidence>
<sequence>MLFYQAALPLSRQTLTLVSGLLRAHRRKIGSQWRKLNTS</sequence>
<name>A0A4R7VWP5_9PSEU</name>
<dbReference type="AlphaFoldDB" id="A0A4R7VWP5"/>
<protein>
    <submittedName>
        <fullName evidence="1">Uncharacterized protein</fullName>
    </submittedName>
</protein>
<keyword evidence="2" id="KW-1185">Reference proteome</keyword>
<organism evidence="1 2">
    <name type="scientific">Actinophytocola oryzae</name>
    <dbReference type="NCBI Taxonomy" id="502181"/>
    <lineage>
        <taxon>Bacteria</taxon>
        <taxon>Bacillati</taxon>
        <taxon>Actinomycetota</taxon>
        <taxon>Actinomycetes</taxon>
        <taxon>Pseudonocardiales</taxon>
        <taxon>Pseudonocardiaceae</taxon>
    </lineage>
</organism>
<evidence type="ECO:0000313" key="1">
    <source>
        <dbReference type="EMBL" id="TDV53647.1"/>
    </source>
</evidence>